<dbReference type="EMBL" id="CALNXK010000126">
    <property type="protein sequence ID" value="CAH3163301.1"/>
    <property type="molecule type" value="Genomic_DNA"/>
</dbReference>
<feature type="compositionally biased region" description="Basic and acidic residues" evidence="2">
    <location>
        <begin position="104"/>
        <end position="124"/>
    </location>
</feature>
<comment type="caution">
    <text evidence="4">The sequence shown here is derived from an EMBL/GenBank/DDBJ whole genome shotgun (WGS) entry which is preliminary data.</text>
</comment>
<feature type="compositionally biased region" description="Basic residues" evidence="2">
    <location>
        <begin position="160"/>
        <end position="171"/>
    </location>
</feature>
<sequence length="237" mass="28013">MAPFRWPTSFHDICLCKEVLEKNPTSVAEWEKIAEMLSEQFSTPEKPVEVKGRGCRERLDRLLQKYRQDDKRSLKKSGTEEEYTELQQLLHDINSFKRDMEELKNKEIMKKKQKQKQDREKGLQMREAALSGMAKGKCDSDDTSSSSENEESTSTDSKKVSKGKTPRKRATRLSAVKMLEAKYQRKADLKEQELKQRMQEFEFQKQKYEDEASERKEKSKLELEERRLFLSMLKEKL</sequence>
<name>A0ABN8QR79_9CNID</name>
<evidence type="ECO:0000313" key="5">
    <source>
        <dbReference type="Proteomes" id="UP001159405"/>
    </source>
</evidence>
<protein>
    <submittedName>
        <fullName evidence="4">Uncharacterized protein</fullName>
    </submittedName>
</protein>
<evidence type="ECO:0000313" key="3">
    <source>
        <dbReference type="EMBL" id="CAH3163301.1"/>
    </source>
</evidence>
<gene>
    <name evidence="3" type="ORF">PLOB_00005730</name>
    <name evidence="4" type="ORF">PLOB_00008654</name>
</gene>
<keyword evidence="5" id="KW-1185">Reference proteome</keyword>
<accession>A0ABN8QR79</accession>
<organism evidence="4 5">
    <name type="scientific">Porites lobata</name>
    <dbReference type="NCBI Taxonomy" id="104759"/>
    <lineage>
        <taxon>Eukaryota</taxon>
        <taxon>Metazoa</taxon>
        <taxon>Cnidaria</taxon>
        <taxon>Anthozoa</taxon>
        <taxon>Hexacorallia</taxon>
        <taxon>Scleractinia</taxon>
        <taxon>Fungiina</taxon>
        <taxon>Poritidae</taxon>
        <taxon>Porites</taxon>
    </lineage>
</organism>
<feature type="coiled-coil region" evidence="1">
    <location>
        <begin position="191"/>
        <end position="218"/>
    </location>
</feature>
<evidence type="ECO:0000256" key="2">
    <source>
        <dbReference type="SAM" id="MobiDB-lite"/>
    </source>
</evidence>
<dbReference type="PANTHER" id="PTHR37558">
    <property type="entry name" value="HTH CENPB-TYPE DOMAIN-CONTAINING PROTEIN"/>
    <property type="match status" value="1"/>
</dbReference>
<dbReference type="EMBL" id="CALNXK010000140">
    <property type="protein sequence ID" value="CAH3167404.1"/>
    <property type="molecule type" value="Genomic_DNA"/>
</dbReference>
<feature type="region of interest" description="Disordered" evidence="2">
    <location>
        <begin position="104"/>
        <end position="173"/>
    </location>
</feature>
<evidence type="ECO:0000256" key="1">
    <source>
        <dbReference type="SAM" id="Coils"/>
    </source>
</evidence>
<dbReference type="PANTHER" id="PTHR37558:SF1">
    <property type="entry name" value="HTH CENPB-TYPE DOMAIN-CONTAINING PROTEIN"/>
    <property type="match status" value="1"/>
</dbReference>
<keyword evidence="1" id="KW-0175">Coiled coil</keyword>
<proteinExistence type="predicted"/>
<dbReference type="Proteomes" id="UP001159405">
    <property type="component" value="Unassembled WGS sequence"/>
</dbReference>
<evidence type="ECO:0000313" key="4">
    <source>
        <dbReference type="EMBL" id="CAH3167404.1"/>
    </source>
</evidence>
<reference evidence="4 5" key="1">
    <citation type="submission" date="2022-05" db="EMBL/GenBank/DDBJ databases">
        <authorList>
            <consortium name="Genoscope - CEA"/>
            <person name="William W."/>
        </authorList>
    </citation>
    <scope>NUCLEOTIDE SEQUENCE [LARGE SCALE GENOMIC DNA]</scope>
</reference>